<keyword evidence="5" id="KW-1185">Reference proteome</keyword>
<dbReference type="GO" id="GO:0006270">
    <property type="term" value="P:DNA replication initiation"/>
    <property type="evidence" value="ECO:0007669"/>
    <property type="project" value="InterPro"/>
</dbReference>
<evidence type="ECO:0000313" key="4">
    <source>
        <dbReference type="EMBL" id="KAF9518843.1"/>
    </source>
</evidence>
<comment type="caution">
    <text evidence="4">The sequence shown here is derived from an EMBL/GenBank/DDBJ whole genome shotgun (WGS) entry which is preliminary data.</text>
</comment>
<dbReference type="AlphaFoldDB" id="A0A9P6E186"/>
<gene>
    <name evidence="4" type="ORF">BS47DRAFT_1388773</name>
</gene>
<dbReference type="Gene3D" id="2.40.50.140">
    <property type="entry name" value="Nucleic acid-binding proteins"/>
    <property type="match status" value="1"/>
</dbReference>
<feature type="compositionally biased region" description="Basic and acidic residues" evidence="2">
    <location>
        <begin position="16"/>
        <end position="26"/>
    </location>
</feature>
<evidence type="ECO:0000259" key="3">
    <source>
        <dbReference type="Pfam" id="PF09329"/>
    </source>
</evidence>
<dbReference type="Pfam" id="PF09329">
    <property type="entry name" value="zf-primase"/>
    <property type="match status" value="1"/>
</dbReference>
<organism evidence="4 5">
    <name type="scientific">Hydnum rufescens UP504</name>
    <dbReference type="NCBI Taxonomy" id="1448309"/>
    <lineage>
        <taxon>Eukaryota</taxon>
        <taxon>Fungi</taxon>
        <taxon>Dikarya</taxon>
        <taxon>Basidiomycota</taxon>
        <taxon>Agaricomycotina</taxon>
        <taxon>Agaricomycetes</taxon>
        <taxon>Cantharellales</taxon>
        <taxon>Hydnaceae</taxon>
        <taxon>Hydnum</taxon>
    </lineage>
</organism>
<dbReference type="PANTHER" id="PTHR13454:SF11">
    <property type="entry name" value="PROTEIN MCM10 HOMOLOG"/>
    <property type="match status" value="1"/>
</dbReference>
<feature type="region of interest" description="Disordered" evidence="2">
    <location>
        <begin position="360"/>
        <end position="401"/>
    </location>
</feature>
<dbReference type="OrthoDB" id="3264597at2759"/>
<proteinExistence type="inferred from homology"/>
<evidence type="ECO:0000256" key="2">
    <source>
        <dbReference type="SAM" id="MobiDB-lite"/>
    </source>
</evidence>
<accession>A0A9P6E186</accession>
<feature type="compositionally biased region" description="Low complexity" evidence="2">
    <location>
        <begin position="566"/>
        <end position="579"/>
    </location>
</feature>
<dbReference type="InterPro" id="IPR012340">
    <property type="entry name" value="NA-bd_OB-fold"/>
</dbReference>
<feature type="region of interest" description="Disordered" evidence="2">
    <location>
        <begin position="525"/>
        <end position="579"/>
    </location>
</feature>
<dbReference type="InterPro" id="IPR040184">
    <property type="entry name" value="Mcm10"/>
</dbReference>
<reference evidence="4" key="1">
    <citation type="journal article" date="2020" name="Nat. Commun.">
        <title>Large-scale genome sequencing of mycorrhizal fungi provides insights into the early evolution of symbiotic traits.</title>
        <authorList>
            <person name="Miyauchi S."/>
            <person name="Kiss E."/>
            <person name="Kuo A."/>
            <person name="Drula E."/>
            <person name="Kohler A."/>
            <person name="Sanchez-Garcia M."/>
            <person name="Morin E."/>
            <person name="Andreopoulos B."/>
            <person name="Barry K.W."/>
            <person name="Bonito G."/>
            <person name="Buee M."/>
            <person name="Carver A."/>
            <person name="Chen C."/>
            <person name="Cichocki N."/>
            <person name="Clum A."/>
            <person name="Culley D."/>
            <person name="Crous P.W."/>
            <person name="Fauchery L."/>
            <person name="Girlanda M."/>
            <person name="Hayes R.D."/>
            <person name="Keri Z."/>
            <person name="LaButti K."/>
            <person name="Lipzen A."/>
            <person name="Lombard V."/>
            <person name="Magnuson J."/>
            <person name="Maillard F."/>
            <person name="Murat C."/>
            <person name="Nolan M."/>
            <person name="Ohm R.A."/>
            <person name="Pangilinan J."/>
            <person name="Pereira M.F."/>
            <person name="Perotto S."/>
            <person name="Peter M."/>
            <person name="Pfister S."/>
            <person name="Riley R."/>
            <person name="Sitrit Y."/>
            <person name="Stielow J.B."/>
            <person name="Szollosi G."/>
            <person name="Zifcakova L."/>
            <person name="Stursova M."/>
            <person name="Spatafora J.W."/>
            <person name="Tedersoo L."/>
            <person name="Vaario L.M."/>
            <person name="Yamada A."/>
            <person name="Yan M."/>
            <person name="Wang P."/>
            <person name="Xu J."/>
            <person name="Bruns T."/>
            <person name="Baldrian P."/>
            <person name="Vilgalys R."/>
            <person name="Dunand C."/>
            <person name="Henrissat B."/>
            <person name="Grigoriev I.V."/>
            <person name="Hibbett D."/>
            <person name="Nagy L.G."/>
            <person name="Martin F.M."/>
        </authorList>
    </citation>
    <scope>NUCLEOTIDE SEQUENCE</scope>
    <source>
        <strain evidence="4">UP504</strain>
    </source>
</reference>
<dbReference type="Proteomes" id="UP000886523">
    <property type="component" value="Unassembled WGS sequence"/>
</dbReference>
<dbReference type="GO" id="GO:0003688">
    <property type="term" value="F:DNA replication origin binding"/>
    <property type="evidence" value="ECO:0007669"/>
    <property type="project" value="TreeGrafter"/>
</dbReference>
<dbReference type="GO" id="GO:0043596">
    <property type="term" value="C:nuclear replication fork"/>
    <property type="evidence" value="ECO:0007669"/>
    <property type="project" value="TreeGrafter"/>
</dbReference>
<name>A0A9P6E186_9AGAM</name>
<comment type="similarity">
    <text evidence="1">Belongs to the MCM10 family.</text>
</comment>
<dbReference type="GO" id="GO:0003697">
    <property type="term" value="F:single-stranded DNA binding"/>
    <property type="evidence" value="ECO:0007669"/>
    <property type="project" value="InterPro"/>
</dbReference>
<dbReference type="PANTHER" id="PTHR13454">
    <property type="entry name" value="PROTEIN MCM10 HOMOLOG"/>
    <property type="match status" value="1"/>
</dbReference>
<sequence>MPALQAELDAELVHEGEKCEKAHDTRVPVTPSISPKKESKDTHGTCPSRRLSAPVFKRTADKGASPATKAVADALDQLNHPKTEVLAQTEVPVGPPSIDYPPPFDDPHFKRHDTYQYLLLSQITFEFSHEDLQEYLRGRYYISPLRLYFGARLTPSRQAYEVPLAGDRVTIAVIAECGPISVSRAKSTADSSGDGLKKTSGCKYLTLKLVDFGHTGSDSQISKAVIKGDAVLNLILFEADSYSTIRNSDGLSDRVYRGGSGGAFETCANFRPGTVIAILNSKILKPFQKGAAKPHPTDNVLALTPENASSIVIIGQSRDLGTCHALKRDGKQCGSWCDLRVSEICEYHIQHSIQSRRASRPEFSTGLGPSRNEWDGTHVRPTAPWLNGTRHGEKVGPPSSRRLKSFRHKDFCIPRWNGPEYVSEAMGREKHERKKRKREAEVQELELQKLLEKDGGNSEGAKTLVQGQGGYPRKTASSLVKIPGLEKGCSLRRISSALDLILRTKQGKRLRDDEKTVQVLNELQSSKPKVKLGPRPGPKIRSGVSIPAAPPSASPVKQPNAIGAESSATTLSSRSSART</sequence>
<feature type="region of interest" description="Disordered" evidence="2">
    <location>
        <begin position="452"/>
        <end position="475"/>
    </location>
</feature>
<feature type="region of interest" description="Disordered" evidence="2">
    <location>
        <begin position="16"/>
        <end position="51"/>
    </location>
</feature>
<feature type="domain" description="Zinc finger Mcm10/DnaG-type" evidence="3">
    <location>
        <begin position="315"/>
        <end position="360"/>
    </location>
</feature>
<evidence type="ECO:0000256" key="1">
    <source>
        <dbReference type="ARBA" id="ARBA00009679"/>
    </source>
</evidence>
<dbReference type="EMBL" id="MU128922">
    <property type="protein sequence ID" value="KAF9518843.1"/>
    <property type="molecule type" value="Genomic_DNA"/>
</dbReference>
<evidence type="ECO:0000313" key="5">
    <source>
        <dbReference type="Proteomes" id="UP000886523"/>
    </source>
</evidence>
<dbReference type="InterPro" id="IPR015408">
    <property type="entry name" value="Znf_Mcm10/DnaG"/>
</dbReference>
<protein>
    <recommendedName>
        <fullName evidence="3">Zinc finger Mcm10/DnaG-type domain-containing protein</fullName>
    </recommendedName>
</protein>